<feature type="chain" id="PRO_5011612577" evidence="1">
    <location>
        <begin position="24"/>
        <end position="295"/>
    </location>
</feature>
<name>A0A1I3GVI2_9SPHI</name>
<feature type="signal peptide" evidence="1">
    <location>
        <begin position="1"/>
        <end position="23"/>
    </location>
</feature>
<dbReference type="Proteomes" id="UP000198670">
    <property type="component" value="Unassembled WGS sequence"/>
</dbReference>
<reference evidence="2 3" key="1">
    <citation type="submission" date="2016-10" db="EMBL/GenBank/DDBJ databases">
        <authorList>
            <person name="de Groot N.N."/>
        </authorList>
    </citation>
    <scope>NUCLEOTIDE SEQUENCE [LARGE SCALE GENOMIC DNA]</scope>
    <source>
        <strain evidence="2 3">RK1</strain>
    </source>
</reference>
<dbReference type="EMBL" id="FOQO01000003">
    <property type="protein sequence ID" value="SFI27575.1"/>
    <property type="molecule type" value="Genomic_DNA"/>
</dbReference>
<keyword evidence="2" id="KW-0430">Lectin</keyword>
<dbReference type="Pfam" id="PF13385">
    <property type="entry name" value="Laminin_G_3"/>
    <property type="match status" value="1"/>
</dbReference>
<dbReference type="Gene3D" id="2.60.120.200">
    <property type="match status" value="1"/>
</dbReference>
<organism evidence="2 3">
    <name type="scientific">Parapedobacter indicus</name>
    <dbReference type="NCBI Taxonomy" id="1477437"/>
    <lineage>
        <taxon>Bacteria</taxon>
        <taxon>Pseudomonadati</taxon>
        <taxon>Bacteroidota</taxon>
        <taxon>Sphingobacteriia</taxon>
        <taxon>Sphingobacteriales</taxon>
        <taxon>Sphingobacteriaceae</taxon>
        <taxon>Parapedobacter</taxon>
    </lineage>
</organism>
<dbReference type="STRING" id="1477437.SAMN05444682_103126"/>
<dbReference type="SUPFAM" id="SSF49899">
    <property type="entry name" value="Concanavalin A-like lectins/glucanases"/>
    <property type="match status" value="1"/>
</dbReference>
<dbReference type="OrthoDB" id="2582440at2"/>
<protein>
    <submittedName>
        <fullName evidence="2">Concanavalin A-like lectin/glucanases superfamily protein</fullName>
    </submittedName>
</protein>
<gene>
    <name evidence="2" type="ORF">SAMN05444682_103126</name>
</gene>
<sequence length="295" mass="32041">MAICRFFLGIIASIHLATPTAFGQTSAIDLQVAEIVKHANLVAFWDFAECTDSGWMPTAGKGLFCLNNKGNIAHVKDGPLSGSSVGLDGRSSYLSLPHDLSGDLDIQTNRVTVIAWVKWEGGTGFVAGKWNEHDGGGRRQYGLFVSLPYYNGGDQVCGHISQMGGPTDPFPYSIDYSASKQRVPKSKWVCVAFTYDGMYIKSYLNGAFEAREPELIERTAGFLKDKPEGIIQQKNPYFYPYGIGSNRSDFTVGAVELKRGMGNFFKGKIGGIAVFDDALSPAEMARLAVVPPVSK</sequence>
<evidence type="ECO:0000313" key="2">
    <source>
        <dbReference type="EMBL" id="SFI27575.1"/>
    </source>
</evidence>
<dbReference type="AlphaFoldDB" id="A0A1I3GVI2"/>
<dbReference type="InterPro" id="IPR013320">
    <property type="entry name" value="ConA-like_dom_sf"/>
</dbReference>
<proteinExistence type="predicted"/>
<keyword evidence="1" id="KW-0732">Signal</keyword>
<evidence type="ECO:0000256" key="1">
    <source>
        <dbReference type="SAM" id="SignalP"/>
    </source>
</evidence>
<accession>A0A1I3GVI2</accession>
<dbReference type="GO" id="GO:0005975">
    <property type="term" value="P:carbohydrate metabolic process"/>
    <property type="evidence" value="ECO:0007669"/>
    <property type="project" value="UniProtKB-ARBA"/>
</dbReference>
<keyword evidence="3" id="KW-1185">Reference proteome</keyword>
<dbReference type="GO" id="GO:0030246">
    <property type="term" value="F:carbohydrate binding"/>
    <property type="evidence" value="ECO:0007669"/>
    <property type="project" value="UniProtKB-KW"/>
</dbReference>
<dbReference type="RefSeq" id="WP_090625930.1">
    <property type="nucleotide sequence ID" value="NZ_FOQO01000003.1"/>
</dbReference>
<evidence type="ECO:0000313" key="3">
    <source>
        <dbReference type="Proteomes" id="UP000198670"/>
    </source>
</evidence>
<dbReference type="GO" id="GO:0004553">
    <property type="term" value="F:hydrolase activity, hydrolyzing O-glycosyl compounds"/>
    <property type="evidence" value="ECO:0007669"/>
    <property type="project" value="UniProtKB-ARBA"/>
</dbReference>